<evidence type="ECO:0000313" key="2">
    <source>
        <dbReference type="EMBL" id="ERH18674.1"/>
    </source>
</evidence>
<dbReference type="GO" id="GO:0003677">
    <property type="term" value="F:DNA binding"/>
    <property type="evidence" value="ECO:0007669"/>
    <property type="project" value="InterPro"/>
</dbReference>
<name>U1Q9D5_9ACTO</name>
<accession>U1Q9D5</accession>
<organism evidence="2 3">
    <name type="scientific">Actinomyces johnsonii F0510</name>
    <dbReference type="NCBI Taxonomy" id="1227262"/>
    <lineage>
        <taxon>Bacteria</taxon>
        <taxon>Bacillati</taxon>
        <taxon>Actinomycetota</taxon>
        <taxon>Actinomycetes</taxon>
        <taxon>Actinomycetales</taxon>
        <taxon>Actinomycetaceae</taxon>
        <taxon>Actinomyces</taxon>
    </lineage>
</organism>
<feature type="domain" description="Helix-turn-helix" evidence="1">
    <location>
        <begin position="63"/>
        <end position="111"/>
    </location>
</feature>
<proteinExistence type="predicted"/>
<protein>
    <submittedName>
        <fullName evidence="2">DNA binding domain, excisionase family</fullName>
    </submittedName>
</protein>
<dbReference type="RefSeq" id="WP_021606292.1">
    <property type="nucleotide sequence ID" value="NZ_KE951663.1"/>
</dbReference>
<dbReference type="Pfam" id="PF12728">
    <property type="entry name" value="HTH_17"/>
    <property type="match status" value="1"/>
</dbReference>
<sequence length="149" mass="16409">MKTTSQTHHTIEASTISDEEIAVLRSAAKTLPQGSPTAILLEHIIMAVQSGHDITALTSDKDLTPNQVATLLRVSRPHVYKLMDTGLLRFHQVGKDRRVHATEVIDYIDRRERASAQMAEDLASRQADLNAVMDAAVPLSDDDIAELRS</sequence>
<comment type="caution">
    <text evidence="2">The sequence shown here is derived from an EMBL/GenBank/DDBJ whole genome shotgun (WGS) entry which is preliminary data.</text>
</comment>
<dbReference type="PATRIC" id="fig|1227262.3.peg.1345"/>
<dbReference type="InterPro" id="IPR010093">
    <property type="entry name" value="SinI_DNA-bd"/>
</dbReference>
<dbReference type="AlphaFoldDB" id="U1Q9D5"/>
<dbReference type="HOGENOM" id="CLU_146482_0_0_11"/>
<evidence type="ECO:0000259" key="1">
    <source>
        <dbReference type="Pfam" id="PF12728"/>
    </source>
</evidence>
<evidence type="ECO:0000313" key="3">
    <source>
        <dbReference type="Proteomes" id="UP000016498"/>
    </source>
</evidence>
<dbReference type="NCBIfam" id="TIGR01764">
    <property type="entry name" value="excise"/>
    <property type="match status" value="1"/>
</dbReference>
<gene>
    <name evidence="2" type="ORF">HMPREF1549_01639</name>
</gene>
<dbReference type="Proteomes" id="UP000016498">
    <property type="component" value="Unassembled WGS sequence"/>
</dbReference>
<dbReference type="EMBL" id="AWSD01000161">
    <property type="protein sequence ID" value="ERH18674.1"/>
    <property type="molecule type" value="Genomic_DNA"/>
</dbReference>
<reference evidence="2 3" key="1">
    <citation type="submission" date="2013-06" db="EMBL/GenBank/DDBJ databases">
        <authorList>
            <person name="Weinstock G."/>
            <person name="Sodergren E."/>
            <person name="Lobos E.A."/>
            <person name="Fulton L."/>
            <person name="Fulton R."/>
            <person name="Courtney L."/>
            <person name="Fronick C."/>
            <person name="O'Laughlin M."/>
            <person name="Godfrey J."/>
            <person name="Wilson R.M."/>
            <person name="Miner T."/>
            <person name="Farmer C."/>
            <person name="Delehaunty K."/>
            <person name="Cordes M."/>
            <person name="Minx P."/>
            <person name="Tomlinson C."/>
            <person name="Chen J."/>
            <person name="Wollam A."/>
            <person name="Pepin K.H."/>
            <person name="Bhonagiri V."/>
            <person name="Zhang X."/>
            <person name="Warren W."/>
            <person name="Mitreva M."/>
            <person name="Mardis E.R."/>
            <person name="Wilson R.K."/>
        </authorList>
    </citation>
    <scope>NUCLEOTIDE SEQUENCE [LARGE SCALE GENOMIC DNA]</scope>
    <source>
        <strain evidence="2 3">F0510</strain>
    </source>
</reference>
<dbReference type="InterPro" id="IPR041657">
    <property type="entry name" value="HTH_17"/>
</dbReference>
<dbReference type="OrthoDB" id="26212at2"/>